<keyword evidence="1" id="KW-0732">Signal</keyword>
<reference evidence="2" key="2">
    <citation type="submission" date="2004-02" db="EMBL/GenBank/DDBJ databases">
        <authorList>
            <consortium name="Genoscope"/>
            <consortium name="Whitehead Institute Centre for Genome Research"/>
        </authorList>
    </citation>
    <scope>NUCLEOTIDE SEQUENCE</scope>
</reference>
<name>Q4SGN3_TETNG</name>
<gene>
    <name evidence="2" type="ORF">GSTENG00018552001</name>
</gene>
<dbReference type="AlphaFoldDB" id="Q4SGN3"/>
<protein>
    <submittedName>
        <fullName evidence="2">Chromosome 3 SCAF14593, whole genome shotgun sequence</fullName>
    </submittedName>
</protein>
<accession>Q4SGN3</accession>
<sequence length="93" mass="9676">MAVPMRAVLWGHLTFLTPRLAAAADVWRHVLAVLWSEDPVTVVVGSGANSASLRDEEQGEGVWAEGAGRCWIGAMKCGKMGQQGWGGGAGKGG</sequence>
<feature type="chain" id="PRO_5004243956" evidence="1">
    <location>
        <begin position="24"/>
        <end position="93"/>
    </location>
</feature>
<proteinExistence type="predicted"/>
<dbReference type="EMBL" id="CAAE01014593">
    <property type="protein sequence ID" value="CAG00199.1"/>
    <property type="molecule type" value="Genomic_DNA"/>
</dbReference>
<reference evidence="2" key="1">
    <citation type="journal article" date="2004" name="Nature">
        <title>Genome duplication in the teleost fish Tetraodon nigroviridis reveals the early vertebrate proto-karyotype.</title>
        <authorList>
            <person name="Jaillon O."/>
            <person name="Aury J.-M."/>
            <person name="Brunet F."/>
            <person name="Petit J.-L."/>
            <person name="Stange-Thomann N."/>
            <person name="Mauceli E."/>
            <person name="Bouneau L."/>
            <person name="Fischer C."/>
            <person name="Ozouf-Costaz C."/>
            <person name="Bernot A."/>
            <person name="Nicaud S."/>
            <person name="Jaffe D."/>
            <person name="Fisher S."/>
            <person name="Lutfalla G."/>
            <person name="Dossat C."/>
            <person name="Segurens B."/>
            <person name="Dasilva C."/>
            <person name="Salanoubat M."/>
            <person name="Levy M."/>
            <person name="Boudet N."/>
            <person name="Castellano S."/>
            <person name="Anthouard V."/>
            <person name="Jubin C."/>
            <person name="Castelli V."/>
            <person name="Katinka M."/>
            <person name="Vacherie B."/>
            <person name="Biemont C."/>
            <person name="Skalli Z."/>
            <person name="Cattolico L."/>
            <person name="Poulain J."/>
            <person name="De Berardinis V."/>
            <person name="Cruaud C."/>
            <person name="Duprat S."/>
            <person name="Brottier P."/>
            <person name="Coutanceau J.-P."/>
            <person name="Gouzy J."/>
            <person name="Parra G."/>
            <person name="Lardier G."/>
            <person name="Chapple C."/>
            <person name="McKernan K.J."/>
            <person name="McEwan P."/>
            <person name="Bosak S."/>
            <person name="Kellis M."/>
            <person name="Volff J.-N."/>
            <person name="Guigo R."/>
            <person name="Zody M.C."/>
            <person name="Mesirov J."/>
            <person name="Lindblad-Toh K."/>
            <person name="Birren B."/>
            <person name="Nusbaum C."/>
            <person name="Kahn D."/>
            <person name="Robinson-Rechavi M."/>
            <person name="Laudet V."/>
            <person name="Schachter V."/>
            <person name="Quetier F."/>
            <person name="Saurin W."/>
            <person name="Scarpelli C."/>
            <person name="Wincker P."/>
            <person name="Lander E.S."/>
            <person name="Weissenbach J."/>
            <person name="Roest Crollius H."/>
        </authorList>
    </citation>
    <scope>NUCLEOTIDE SEQUENCE [LARGE SCALE GENOMIC DNA]</scope>
</reference>
<evidence type="ECO:0000313" key="2">
    <source>
        <dbReference type="EMBL" id="CAG00199.1"/>
    </source>
</evidence>
<organism evidence="2">
    <name type="scientific">Tetraodon nigroviridis</name>
    <name type="common">Spotted green pufferfish</name>
    <name type="synonym">Chelonodon nigroviridis</name>
    <dbReference type="NCBI Taxonomy" id="99883"/>
    <lineage>
        <taxon>Eukaryota</taxon>
        <taxon>Metazoa</taxon>
        <taxon>Chordata</taxon>
        <taxon>Craniata</taxon>
        <taxon>Vertebrata</taxon>
        <taxon>Euteleostomi</taxon>
        <taxon>Actinopterygii</taxon>
        <taxon>Neopterygii</taxon>
        <taxon>Teleostei</taxon>
        <taxon>Neoteleostei</taxon>
        <taxon>Acanthomorphata</taxon>
        <taxon>Eupercaria</taxon>
        <taxon>Tetraodontiformes</taxon>
        <taxon>Tetradontoidea</taxon>
        <taxon>Tetraodontidae</taxon>
        <taxon>Tetraodon</taxon>
    </lineage>
</organism>
<feature type="signal peptide" evidence="1">
    <location>
        <begin position="1"/>
        <end position="23"/>
    </location>
</feature>
<evidence type="ECO:0000256" key="1">
    <source>
        <dbReference type="SAM" id="SignalP"/>
    </source>
</evidence>
<dbReference type="KEGG" id="tng:GSTEN00018552G001"/>